<feature type="region of interest" description="Disordered" evidence="6">
    <location>
        <begin position="442"/>
        <end position="486"/>
    </location>
</feature>
<comment type="similarity">
    <text evidence="1">Belongs to the replication factor A protein 1 family.</text>
</comment>
<dbReference type="STRING" id="4577.A0A1D6GP13"/>
<gene>
    <name evidence="9" type="ORF">ZEAMMB73_Zm00001d013973</name>
</gene>
<reference evidence="9" key="1">
    <citation type="submission" date="2015-12" db="EMBL/GenBank/DDBJ databases">
        <title>Update maize B73 reference genome by single molecule sequencing technologies.</title>
        <authorList>
            <consortium name="Maize Genome Sequencing Project"/>
            <person name="Ware D."/>
        </authorList>
    </citation>
    <scope>NUCLEOTIDE SEQUENCE</scope>
    <source>
        <tissue evidence="9">Seedling</tissue>
    </source>
</reference>
<dbReference type="PANTHER" id="PTHR47165">
    <property type="entry name" value="OS03G0429900 PROTEIN"/>
    <property type="match status" value="1"/>
</dbReference>
<keyword evidence="5" id="KW-0238">DNA-binding</keyword>
<dbReference type="Pfam" id="PF16900">
    <property type="entry name" value="REPA_OB_2"/>
    <property type="match status" value="1"/>
</dbReference>
<keyword evidence="4" id="KW-0862">Zinc</keyword>
<evidence type="ECO:0000313" key="9">
    <source>
        <dbReference type="EMBL" id="AQK64931.1"/>
    </source>
</evidence>
<dbReference type="eggNOG" id="KOG0851">
    <property type="taxonomic scope" value="Eukaryota"/>
</dbReference>
<feature type="domain" description="Replication factor A C-terminal" evidence="7">
    <location>
        <begin position="252"/>
        <end position="371"/>
    </location>
</feature>
<dbReference type="PANTHER" id="PTHR47165:SF3">
    <property type="entry name" value="RETROTRANSPOSON-LIKE PROTEIN"/>
    <property type="match status" value="1"/>
</dbReference>
<dbReference type="AlphaFoldDB" id="A0A1D6GP13"/>
<proteinExistence type="inferred from homology"/>
<evidence type="ECO:0000259" key="8">
    <source>
        <dbReference type="Pfam" id="PF16900"/>
    </source>
</evidence>
<evidence type="ECO:0008006" key="10">
    <source>
        <dbReference type="Google" id="ProtNLM"/>
    </source>
</evidence>
<feature type="domain" description="Replication protein A OB" evidence="8">
    <location>
        <begin position="92"/>
        <end position="165"/>
    </location>
</feature>
<dbReference type="SMR" id="A0A1D6GP13"/>
<keyword evidence="3" id="KW-0863">Zinc-finger</keyword>
<evidence type="ECO:0000256" key="3">
    <source>
        <dbReference type="ARBA" id="ARBA00022771"/>
    </source>
</evidence>
<evidence type="ECO:0000259" key="7">
    <source>
        <dbReference type="Pfam" id="PF08646"/>
    </source>
</evidence>
<dbReference type="InterPro" id="IPR013955">
    <property type="entry name" value="Rep_factor-A_C"/>
</dbReference>
<evidence type="ECO:0000256" key="4">
    <source>
        <dbReference type="ARBA" id="ARBA00022833"/>
    </source>
</evidence>
<dbReference type="PaxDb" id="4577-GRMZM2G702112_P01"/>
<evidence type="ECO:0000256" key="6">
    <source>
        <dbReference type="SAM" id="MobiDB-lite"/>
    </source>
</evidence>
<dbReference type="InterPro" id="IPR047192">
    <property type="entry name" value="Euk_RPA1_DBD_C"/>
</dbReference>
<dbReference type="Gene3D" id="2.40.50.140">
    <property type="entry name" value="Nucleic acid-binding proteins"/>
    <property type="match status" value="3"/>
</dbReference>
<protein>
    <recommendedName>
        <fullName evidence="10">Replication protein A DNA-binding subunit B</fullName>
    </recommendedName>
</protein>
<dbReference type="CDD" id="cd04476">
    <property type="entry name" value="RPA1_DBD_C"/>
    <property type="match status" value="1"/>
</dbReference>
<dbReference type="ExpressionAtlas" id="A0A1D6GP13">
    <property type="expression patterns" value="baseline and differential"/>
</dbReference>
<dbReference type="GO" id="GO:0008270">
    <property type="term" value="F:zinc ion binding"/>
    <property type="evidence" value="ECO:0007669"/>
    <property type="project" value="UniProtKB-KW"/>
</dbReference>
<dbReference type="SUPFAM" id="SSF50249">
    <property type="entry name" value="Nucleic acid-binding proteins"/>
    <property type="match status" value="3"/>
</dbReference>
<sequence>MVLSDCKGNSIYAEIPANLAEEKGVLIETNQIYDISRFRVTAAKTAYKPIDGDKMIQFTTYTIIKPASNPPPTFPLYIYRLTPFDEIESQIQHKTKFLDVLGTITEVTALKTVHIQGQLSPTIIRDVMIEDLSRKTLKITLWAKRATSFTIQDVYDPVSKKPILALFVGCLPKFYKGVYLSGGAACHWYFNPTIPEAEAYQNRRGGETIQLHLPTQPKHALQTFQPPTIEHKTLEQLLTMNPYDYPDTGYECTVTITKIDTSNTWWYPSCTKCGRKTTPHNTTYYCDWCKWDGYKFKYKLKFRASDATAMAQMFCFDNIARYIVGKSCEVILRSTNAATPIPPDLAQIVSLKFTFRVIPDDSSFNNQDQVPIALRIISITTAHGRQHALPLKPTNIIEGTSTPQNKLQLQLIENSPSNPFQNLSTSTPPTIQAARKLIYPPLSNPVTYQHTPKSDDEEEITEQQTMNTSQIKGKNSMPSFESPPKR</sequence>
<dbReference type="InterPro" id="IPR031657">
    <property type="entry name" value="REPA_OB_2"/>
</dbReference>
<dbReference type="OMA" id="NIDHEAV"/>
<evidence type="ECO:0000256" key="2">
    <source>
        <dbReference type="ARBA" id="ARBA00022723"/>
    </source>
</evidence>
<dbReference type="CDD" id="cd04481">
    <property type="entry name" value="RPA1_DBD_B_like"/>
    <property type="match status" value="1"/>
</dbReference>
<dbReference type="InterPro" id="IPR012340">
    <property type="entry name" value="NA-bd_OB-fold"/>
</dbReference>
<keyword evidence="2" id="KW-0479">Metal-binding</keyword>
<feature type="compositionally biased region" description="Polar residues" evidence="6">
    <location>
        <begin position="462"/>
        <end position="479"/>
    </location>
</feature>
<name>A0A1D6GP13_MAIZE</name>
<evidence type="ECO:0000256" key="5">
    <source>
        <dbReference type="ARBA" id="ARBA00023125"/>
    </source>
</evidence>
<dbReference type="Pfam" id="PF08646">
    <property type="entry name" value="Rep_fac-A_C"/>
    <property type="match status" value="1"/>
</dbReference>
<evidence type="ECO:0000256" key="1">
    <source>
        <dbReference type="ARBA" id="ARBA00005690"/>
    </source>
</evidence>
<dbReference type="GO" id="GO:0003677">
    <property type="term" value="F:DNA binding"/>
    <property type="evidence" value="ECO:0007669"/>
    <property type="project" value="UniProtKB-KW"/>
</dbReference>
<organism evidence="9">
    <name type="scientific">Zea mays</name>
    <name type="common">Maize</name>
    <dbReference type="NCBI Taxonomy" id="4577"/>
    <lineage>
        <taxon>Eukaryota</taxon>
        <taxon>Viridiplantae</taxon>
        <taxon>Streptophyta</taxon>
        <taxon>Embryophyta</taxon>
        <taxon>Tracheophyta</taxon>
        <taxon>Spermatophyta</taxon>
        <taxon>Magnoliopsida</taxon>
        <taxon>Liliopsida</taxon>
        <taxon>Poales</taxon>
        <taxon>Poaceae</taxon>
        <taxon>PACMAD clade</taxon>
        <taxon>Panicoideae</taxon>
        <taxon>Andropogonodae</taxon>
        <taxon>Andropogoneae</taxon>
        <taxon>Tripsacinae</taxon>
        <taxon>Zea</taxon>
    </lineage>
</organism>
<dbReference type="InParanoid" id="A0A1D6GP13"/>
<dbReference type="EMBL" id="CM000781">
    <property type="protein sequence ID" value="AQK64931.1"/>
    <property type="molecule type" value="Genomic_DNA"/>
</dbReference>
<accession>A0A1D6GP13</accession>